<feature type="transmembrane region" description="Helical" evidence="1">
    <location>
        <begin position="12"/>
        <end position="33"/>
    </location>
</feature>
<accession>A0A8A1MJ10</accession>
<feature type="domain" description="DUF7704" evidence="2">
    <location>
        <begin position="7"/>
        <end position="148"/>
    </location>
</feature>
<reference evidence="3" key="1">
    <citation type="submission" date="2021-01" db="EMBL/GenBank/DDBJ databases">
        <title>Chromosome-level genome assembly of a human fungal pathogen reveals clustering of transcriptionally co-regulated genes.</title>
        <authorList>
            <person name="Voorhies M."/>
            <person name="Cohen S."/>
            <person name="Shea T.P."/>
            <person name="Petrus S."/>
            <person name="Munoz J.F."/>
            <person name="Poplawski S."/>
            <person name="Goldman W.E."/>
            <person name="Michael T."/>
            <person name="Cuomo C.A."/>
            <person name="Sil A."/>
            <person name="Beyhan S."/>
        </authorList>
    </citation>
    <scope>NUCLEOTIDE SEQUENCE</scope>
    <source>
        <strain evidence="3">WU24</strain>
    </source>
</reference>
<organism evidence="3 4">
    <name type="scientific">Ajellomyces capsulatus</name>
    <name type="common">Darling's disease fungus</name>
    <name type="synonym">Histoplasma capsulatum</name>
    <dbReference type="NCBI Taxonomy" id="5037"/>
    <lineage>
        <taxon>Eukaryota</taxon>
        <taxon>Fungi</taxon>
        <taxon>Dikarya</taxon>
        <taxon>Ascomycota</taxon>
        <taxon>Pezizomycotina</taxon>
        <taxon>Eurotiomycetes</taxon>
        <taxon>Eurotiomycetidae</taxon>
        <taxon>Onygenales</taxon>
        <taxon>Ajellomycetaceae</taxon>
        <taxon>Histoplasma</taxon>
    </lineage>
</organism>
<keyword evidence="1" id="KW-0812">Transmembrane</keyword>
<dbReference type="InterPro" id="IPR056121">
    <property type="entry name" value="DUF7704"/>
</dbReference>
<dbReference type="Pfam" id="PF24803">
    <property type="entry name" value="DUF7704"/>
    <property type="match status" value="1"/>
</dbReference>
<evidence type="ECO:0000313" key="3">
    <source>
        <dbReference type="EMBL" id="QSS64097.1"/>
    </source>
</evidence>
<feature type="transmembrane region" description="Helical" evidence="1">
    <location>
        <begin position="60"/>
        <end position="80"/>
    </location>
</feature>
<gene>
    <name evidence="3" type="ORF">I7I51_01159</name>
</gene>
<dbReference type="PANTHER" id="PTHR37019">
    <property type="entry name" value="CHROMOSOME 1, WHOLE GENOME SHOTGUN SEQUENCE"/>
    <property type="match status" value="1"/>
</dbReference>
<evidence type="ECO:0000256" key="1">
    <source>
        <dbReference type="SAM" id="Phobius"/>
    </source>
</evidence>
<keyword evidence="1" id="KW-0472">Membrane</keyword>
<dbReference type="PANTHER" id="PTHR37019:SF2">
    <property type="entry name" value="EXPERA DOMAIN-CONTAINING PROTEIN"/>
    <property type="match status" value="1"/>
</dbReference>
<evidence type="ECO:0000313" key="4">
    <source>
        <dbReference type="Proteomes" id="UP000663671"/>
    </source>
</evidence>
<name>A0A8A1MJ10_AJECA</name>
<keyword evidence="1" id="KW-1133">Transmembrane helix</keyword>
<dbReference type="VEuPathDB" id="FungiDB:I7I51_01159"/>
<dbReference type="OrthoDB" id="2937326at2759"/>
<proteinExistence type="predicted"/>
<protein>
    <recommendedName>
        <fullName evidence="2">DUF7704 domain-containing protein</fullName>
    </recommendedName>
</protein>
<evidence type="ECO:0000259" key="2">
    <source>
        <dbReference type="Pfam" id="PF24803"/>
    </source>
</evidence>
<dbReference type="AlphaFoldDB" id="A0A8A1MJ10"/>
<feature type="transmembrane region" description="Helical" evidence="1">
    <location>
        <begin position="92"/>
        <end position="113"/>
    </location>
</feature>
<dbReference type="EMBL" id="CP069114">
    <property type="protein sequence ID" value="QSS64097.1"/>
    <property type="molecule type" value="Genomic_DNA"/>
</dbReference>
<dbReference type="Proteomes" id="UP000663671">
    <property type="component" value="Chromosome 1"/>
</dbReference>
<feature type="transmembrane region" description="Helical" evidence="1">
    <location>
        <begin position="125"/>
        <end position="148"/>
    </location>
</feature>
<sequence>MAFGMTTILPLWPHILFAILEPISVVAGCYFAIFNTTNFVAGQTPKASSPTELSLSTQAIAYQLGNTFLLLATVGVGVLYSTSEPKVVRNYLIVLAIADLGHIFSVYWCIGFHDLINVWEWNDLLWGNVGASGILFVNRIAYLLGAFGHATSPNGTKKTQ</sequence>